<dbReference type="EMBL" id="JAOPEN010000004">
    <property type="protein sequence ID" value="KAJ4858919.1"/>
    <property type="molecule type" value="Genomic_DNA"/>
</dbReference>
<dbReference type="PANTHER" id="PTHR23501">
    <property type="entry name" value="MAJOR FACILITATOR SUPERFAMILY"/>
    <property type="match status" value="1"/>
</dbReference>
<evidence type="ECO:0000256" key="1">
    <source>
        <dbReference type="ARBA" id="ARBA00004127"/>
    </source>
</evidence>
<evidence type="ECO:0000256" key="3">
    <source>
        <dbReference type="ARBA" id="ARBA00022448"/>
    </source>
</evidence>
<name>A0A9W9E5J2_9HYPO</name>
<feature type="compositionally biased region" description="Acidic residues" evidence="7">
    <location>
        <begin position="1"/>
        <end position="10"/>
    </location>
</feature>
<comment type="subcellular location">
    <subcellularLocation>
        <location evidence="1">Endomembrane system</location>
        <topology evidence="1">Multi-pass membrane protein</topology>
    </subcellularLocation>
</comment>
<sequence length="549" mass="58186">MRSTSNEEEPSAPPTEASPLLSESHPQNGIFGNGNGNGNDVEDGGVGTSPNKHPMADKMHILLPAIGVGVYLVAVDQLLAVATYARIGSELNALNNTSWIATAYFLTLTSFQPLYGKLSDIFGRKACLLFAYAVFGIGCLGCGLAQSMTQLCVARAVAGIGGGGMSSVVSILLSDIVPLQERGVWQGYINVVYAAGTSTGGPLGGLFADSLGWRWSFMIQAPMCLVAWVSVYFILDLEPPSKDHWVAKVRQIDFLGAFTLVLAVVSLLTGLDSGPNLGWSNRITIVSLSLTPVLFALFLFVEMKIAKHPFAPGHIILSRDLLPCYIVNMCGMAGEMAVMFFVPLYFQAVEGLSATASGSMLVPATIAGVLGSLAGGWIIKRTGKFYWPTVISYGILFFSMVPLIVSVWFRSLIGSNTGFVLSAVGNGGGITTVLIALLANAATEDTAVAIACSYLFRSLGSSVGVGASSAVLQQVLRTQLASRIGDDAGQVEEKVRQSLDAIKHLPPLVAEQVRSSYQTAIVGSFVPSLLFGLVCFTATFWIKEKSLKR</sequence>
<evidence type="ECO:0000256" key="4">
    <source>
        <dbReference type="ARBA" id="ARBA00022692"/>
    </source>
</evidence>
<keyword evidence="4 8" id="KW-0812">Transmembrane</keyword>
<dbReference type="PANTHER" id="PTHR23501:SF84">
    <property type="entry name" value="VACUOLAR MEMBRANE AMINO ACID UPTAKE TRANSPORTER FNX2"/>
    <property type="match status" value="1"/>
</dbReference>
<dbReference type="Proteomes" id="UP001140511">
    <property type="component" value="Unassembled WGS sequence"/>
</dbReference>
<dbReference type="Gene3D" id="1.20.1720.10">
    <property type="entry name" value="Multidrug resistance protein D"/>
    <property type="match status" value="1"/>
</dbReference>
<feature type="transmembrane region" description="Helical" evidence="8">
    <location>
        <begin position="322"/>
        <end position="346"/>
    </location>
</feature>
<evidence type="ECO:0000256" key="2">
    <source>
        <dbReference type="ARBA" id="ARBA00008335"/>
    </source>
</evidence>
<reference evidence="10" key="1">
    <citation type="submission" date="2022-09" db="EMBL/GenBank/DDBJ databases">
        <title>Chromosome-level assembly of Trichoderma breve T069, a fungus used in development of biopesticide product.</title>
        <authorList>
            <person name="Lin R."/>
            <person name="Liu T."/>
        </authorList>
    </citation>
    <scope>NUCLEOTIDE SEQUENCE</scope>
    <source>
        <strain evidence="10">T069</strain>
    </source>
</reference>
<gene>
    <name evidence="10" type="ORF">T069G_07186</name>
</gene>
<feature type="region of interest" description="Disordered" evidence="7">
    <location>
        <begin position="1"/>
        <end position="50"/>
    </location>
</feature>
<feature type="transmembrane region" description="Helical" evidence="8">
    <location>
        <begin position="283"/>
        <end position="301"/>
    </location>
</feature>
<keyword evidence="11" id="KW-1185">Reference proteome</keyword>
<organism evidence="10 11">
    <name type="scientific">Trichoderma breve</name>
    <dbReference type="NCBI Taxonomy" id="2034170"/>
    <lineage>
        <taxon>Eukaryota</taxon>
        <taxon>Fungi</taxon>
        <taxon>Dikarya</taxon>
        <taxon>Ascomycota</taxon>
        <taxon>Pezizomycotina</taxon>
        <taxon>Sordariomycetes</taxon>
        <taxon>Hypocreomycetidae</taxon>
        <taxon>Hypocreales</taxon>
        <taxon>Hypocreaceae</taxon>
        <taxon>Trichoderma</taxon>
    </lineage>
</organism>
<evidence type="ECO:0000313" key="10">
    <source>
        <dbReference type="EMBL" id="KAJ4858919.1"/>
    </source>
</evidence>
<evidence type="ECO:0000259" key="9">
    <source>
        <dbReference type="PROSITE" id="PS50850"/>
    </source>
</evidence>
<dbReference type="CDD" id="cd17502">
    <property type="entry name" value="MFS_Azr1_MDR_like"/>
    <property type="match status" value="1"/>
</dbReference>
<comment type="caution">
    <text evidence="10">The sequence shown here is derived from an EMBL/GenBank/DDBJ whole genome shotgun (WGS) entry which is preliminary data.</text>
</comment>
<dbReference type="GeneID" id="80869084"/>
<feature type="transmembrane region" description="Helical" evidence="8">
    <location>
        <begin position="391"/>
        <end position="413"/>
    </location>
</feature>
<feature type="transmembrane region" description="Helical" evidence="8">
    <location>
        <begin position="61"/>
        <end position="85"/>
    </location>
</feature>
<dbReference type="PROSITE" id="PS50850">
    <property type="entry name" value="MFS"/>
    <property type="match status" value="1"/>
</dbReference>
<feature type="transmembrane region" description="Helical" evidence="8">
    <location>
        <begin position="254"/>
        <end position="271"/>
    </location>
</feature>
<evidence type="ECO:0000313" key="11">
    <source>
        <dbReference type="Proteomes" id="UP001140511"/>
    </source>
</evidence>
<dbReference type="RefSeq" id="XP_056027975.1">
    <property type="nucleotide sequence ID" value="XM_056174396.1"/>
</dbReference>
<dbReference type="GO" id="GO:0046943">
    <property type="term" value="F:carboxylic acid transmembrane transporter activity"/>
    <property type="evidence" value="ECO:0007669"/>
    <property type="project" value="UniProtKB-ARBA"/>
</dbReference>
<keyword evidence="5 8" id="KW-1133">Transmembrane helix</keyword>
<dbReference type="AlphaFoldDB" id="A0A9W9E5J2"/>
<dbReference type="SUPFAM" id="SSF103473">
    <property type="entry name" value="MFS general substrate transporter"/>
    <property type="match status" value="1"/>
</dbReference>
<dbReference type="FunFam" id="1.20.1720.10:FF:000013">
    <property type="entry name" value="Related to multidrug resistance proteins"/>
    <property type="match status" value="1"/>
</dbReference>
<keyword evidence="3" id="KW-0813">Transport</keyword>
<dbReference type="GO" id="GO:0012505">
    <property type="term" value="C:endomembrane system"/>
    <property type="evidence" value="ECO:0007669"/>
    <property type="project" value="UniProtKB-SubCell"/>
</dbReference>
<feature type="transmembrane region" description="Helical" evidence="8">
    <location>
        <begin position="127"/>
        <end position="147"/>
    </location>
</feature>
<protein>
    <submittedName>
        <fullName evidence="10">Major facilitator superfamily domain-containing protein</fullName>
    </submittedName>
</protein>
<feature type="domain" description="Major facilitator superfamily (MFS) profile" evidence="9">
    <location>
        <begin position="62"/>
        <end position="547"/>
    </location>
</feature>
<evidence type="ECO:0000256" key="7">
    <source>
        <dbReference type="SAM" id="MobiDB-lite"/>
    </source>
</evidence>
<dbReference type="Pfam" id="PF07690">
    <property type="entry name" value="MFS_1"/>
    <property type="match status" value="1"/>
</dbReference>
<dbReference type="InterPro" id="IPR036259">
    <property type="entry name" value="MFS_trans_sf"/>
</dbReference>
<dbReference type="Gene3D" id="1.20.1250.20">
    <property type="entry name" value="MFS general substrate transporter like domains"/>
    <property type="match status" value="1"/>
</dbReference>
<proteinExistence type="inferred from homology"/>
<feature type="transmembrane region" description="Helical" evidence="8">
    <location>
        <begin position="97"/>
        <end position="115"/>
    </location>
</feature>
<comment type="similarity">
    <text evidence="2">Belongs to the major facilitator superfamily.</text>
</comment>
<dbReference type="GO" id="GO:0015174">
    <property type="term" value="F:basic amino acid transmembrane transporter activity"/>
    <property type="evidence" value="ECO:0007669"/>
    <property type="project" value="TreeGrafter"/>
</dbReference>
<evidence type="ECO:0000256" key="8">
    <source>
        <dbReference type="SAM" id="Phobius"/>
    </source>
</evidence>
<evidence type="ECO:0000256" key="6">
    <source>
        <dbReference type="ARBA" id="ARBA00023136"/>
    </source>
</evidence>
<dbReference type="InterPro" id="IPR011701">
    <property type="entry name" value="MFS"/>
</dbReference>
<keyword evidence="6 8" id="KW-0472">Membrane</keyword>
<evidence type="ECO:0000256" key="5">
    <source>
        <dbReference type="ARBA" id="ARBA00022989"/>
    </source>
</evidence>
<dbReference type="InterPro" id="IPR020846">
    <property type="entry name" value="MFS_dom"/>
</dbReference>
<accession>A0A9W9E5J2</accession>
<feature type="transmembrane region" description="Helical" evidence="8">
    <location>
        <begin position="213"/>
        <end position="234"/>
    </location>
</feature>
<feature type="transmembrane region" description="Helical" evidence="8">
    <location>
        <begin position="358"/>
        <end position="379"/>
    </location>
</feature>
<dbReference type="GO" id="GO:0000329">
    <property type="term" value="C:fungal-type vacuole membrane"/>
    <property type="evidence" value="ECO:0007669"/>
    <property type="project" value="TreeGrafter"/>
</dbReference>
<feature type="transmembrane region" description="Helical" evidence="8">
    <location>
        <begin position="419"/>
        <end position="442"/>
    </location>
</feature>
<feature type="transmembrane region" description="Helical" evidence="8">
    <location>
        <begin position="520"/>
        <end position="542"/>
    </location>
</feature>
<feature type="transmembrane region" description="Helical" evidence="8">
    <location>
        <begin position="153"/>
        <end position="173"/>
    </location>
</feature>